<feature type="compositionally biased region" description="Polar residues" evidence="2">
    <location>
        <begin position="54"/>
        <end position="63"/>
    </location>
</feature>
<dbReference type="PANTHER" id="PTHR20959:SF1">
    <property type="entry name" value="TRANSPORT AND GOLGI ORGANIZATION PROTEIN 6 HOMOLOG"/>
    <property type="match status" value="1"/>
</dbReference>
<feature type="region of interest" description="Disordered" evidence="2">
    <location>
        <begin position="198"/>
        <end position="232"/>
    </location>
</feature>
<accession>A0A448Z488</accession>
<organism evidence="4 5">
    <name type="scientific">Pseudo-nitzschia multistriata</name>
    <dbReference type="NCBI Taxonomy" id="183589"/>
    <lineage>
        <taxon>Eukaryota</taxon>
        <taxon>Sar</taxon>
        <taxon>Stramenopiles</taxon>
        <taxon>Ochrophyta</taxon>
        <taxon>Bacillariophyta</taxon>
        <taxon>Bacillariophyceae</taxon>
        <taxon>Bacillariophycidae</taxon>
        <taxon>Bacillariales</taxon>
        <taxon>Bacillariaceae</taxon>
        <taxon>Pseudo-nitzschia</taxon>
    </lineage>
</organism>
<feature type="compositionally biased region" description="Basic and acidic residues" evidence="2">
    <location>
        <begin position="198"/>
        <end position="210"/>
    </location>
</feature>
<sequence length="1472" mass="162430">MVEGKFRPDRNHFPIISSSSNTISSSSSNKVDDESDAQPNKMKSSDLESAVGNDANTDSSFSSNAHASTVEHLASDTVSAVRAFVEALRIEFQADARLPTKLRPTMIPLYTRMKERGIVEQVRAICLREQIEMSPSLKPVDQKKECIDCDSKHEENEDIREGQSDSFRRERHSIMLEVALPLAEVLARCYNVLDALPDEKPQVHSNDPKKPSSIPKARHRNNRNRPKPPRGMLSIQDYTDVACLLEFMVCTGILPSFDELKWESGSMGTECTNKNQATTPTSSSIIEERIRTKLPKSLAGRIPKNALRWGILLPSLSRSSMSKRASNDLSLLVHTTETVAKLVLLDRFRPMLFPRHVVDLYEAIFWAEFHAANGIGSKQGRTSQRESSEDVTTDNAGQKNSMHKKNIVDTEFYRVLGLSLPSFSCPPSTEGRTKITAAVVDPTVRASAYQTLLSPSCSLSQGTKSQNTWLRRRISALLTELATRDVRGLAAIVTVFVPVVSSSNDQTSLISGAAKRLGRTLVAMTSFSSSSNEQEQREKGAMQGSLCHQLLALLTSAFPVITETAGTSTMSRNMVIPPRSMAVIQTAWAVLEQLSQQVIDDHILGAWANRLFYSDDMRVNMTCGNSIQGTFIHQSIRQIGALCAFVPPHSSSALRILQQMFLDRNSFPNKISISSCDNKNDKSNCNILGQILRVAMLTSPSLGETSPSASKDAEWTLLWLTQALYGDDEKFRDRIVDAWISALVPTEWDLEGFRFVRTTRAPKALNSGIGAEFLEIKHHHRLEDRSEIEDFAALVESTTERAEFFVNNVLVVLAPNTSIKCTDNSDAKMKPSQSTPLSQGLPSRIFRLLLREYISCEEKHHTGMSSSSATSRLVATILLPILCEKCPQEQLLFGENRENMIGLVSLIREVLSKLAAAPSDLCASTGTDEKSNEEYTNRYEFLKSIASILLSMLIAVMELGSKLWSLEEEELLRSFLPILKPLSLPIDKHDRNNKDEMREYAAMADMAAYAMAMIACRGSNNSELQEGDMDTTTQKILSHSKEDRLRNILKDAEADLGSTQPPIRARGMVSLGKLARGFAGTLSSTQTIPKLVMELDEAGEVLGGDRAHDFWVYEVLRLSMIALGDSESYVYLAAVQTIVAVGDLCPRHILPLIASAIVVGELDSLSVSKNSINATPIRLSQEQIIKLTEALIFIIRRRAVTDEYVPIIVNLMLHGTAIIEKDEAVKAARITEKEKKLIHRETAKYFETSVSDDELNQKELWEERDVLLKTGGPVFDVEETEVVRSLRISILSELLAESSSAAFAPFLKAIVRLVVDALQLQSHSRAVTRSAALLAREVYAKVLSEGWDLSNALAAGGVVDRSSCAVIPVSVALVASGEEEVLCAILKKGSSDSISKATDPTLVSRCREALDLRVQAEETGIFTAAILVLEEDKKLGELPGIFRELISVGGESSLGIDGEKNIFQLNPIEMLE</sequence>
<comment type="similarity">
    <text evidence="1">Belongs to the Tango6 family.</text>
</comment>
<dbReference type="EMBL" id="CAACVS010000106">
    <property type="protein sequence ID" value="VEU36861.1"/>
    <property type="molecule type" value="Genomic_DNA"/>
</dbReference>
<protein>
    <recommendedName>
        <fullName evidence="3">RNA polymerase II assembly factor Rtp1 C-terminal domain-containing protein</fullName>
    </recommendedName>
</protein>
<dbReference type="InterPro" id="IPR039600">
    <property type="entry name" value="TANGO6/Rtp1"/>
</dbReference>
<dbReference type="GO" id="GO:0009306">
    <property type="term" value="P:protein secretion"/>
    <property type="evidence" value="ECO:0007669"/>
    <property type="project" value="TreeGrafter"/>
</dbReference>
<dbReference type="SUPFAM" id="SSF48371">
    <property type="entry name" value="ARM repeat"/>
    <property type="match status" value="1"/>
</dbReference>
<feature type="region of interest" description="Disordered" evidence="2">
    <location>
        <begin position="376"/>
        <end position="401"/>
    </location>
</feature>
<reference evidence="4 5" key="1">
    <citation type="submission" date="2019-01" db="EMBL/GenBank/DDBJ databases">
        <authorList>
            <person name="Ferrante I. M."/>
        </authorList>
    </citation>
    <scope>NUCLEOTIDE SEQUENCE [LARGE SCALE GENOMIC DNA]</scope>
    <source>
        <strain evidence="4 5">B856</strain>
    </source>
</reference>
<dbReference type="InterPro" id="IPR019451">
    <property type="entry name" value="Rtp1_C1"/>
</dbReference>
<feature type="compositionally biased region" description="Low complexity" evidence="2">
    <location>
        <begin position="15"/>
        <end position="29"/>
    </location>
</feature>
<feature type="compositionally biased region" description="Basic residues" evidence="2">
    <location>
        <begin position="216"/>
        <end position="228"/>
    </location>
</feature>
<evidence type="ECO:0000256" key="1">
    <source>
        <dbReference type="ARBA" id="ARBA00005724"/>
    </source>
</evidence>
<dbReference type="Pfam" id="PF10363">
    <property type="entry name" value="RTP1_C1"/>
    <property type="match status" value="1"/>
</dbReference>
<keyword evidence="5" id="KW-1185">Reference proteome</keyword>
<dbReference type="PANTHER" id="PTHR20959">
    <property type="entry name" value="TRANSPORT AND GOLGI ORGANIZATION PROTEIN 6 FAMILY MEMBER"/>
    <property type="match status" value="1"/>
</dbReference>
<evidence type="ECO:0000256" key="2">
    <source>
        <dbReference type="SAM" id="MobiDB-lite"/>
    </source>
</evidence>
<evidence type="ECO:0000259" key="3">
    <source>
        <dbReference type="Pfam" id="PF10363"/>
    </source>
</evidence>
<name>A0A448Z488_9STRA</name>
<feature type="compositionally biased region" description="Basic and acidic residues" evidence="2">
    <location>
        <begin position="1"/>
        <end position="12"/>
    </location>
</feature>
<evidence type="ECO:0000313" key="4">
    <source>
        <dbReference type="EMBL" id="VEU36861.1"/>
    </source>
</evidence>
<dbReference type="InterPro" id="IPR016024">
    <property type="entry name" value="ARM-type_fold"/>
</dbReference>
<proteinExistence type="inferred from homology"/>
<dbReference type="OrthoDB" id="39591at2759"/>
<evidence type="ECO:0000313" key="5">
    <source>
        <dbReference type="Proteomes" id="UP000291116"/>
    </source>
</evidence>
<dbReference type="Proteomes" id="UP000291116">
    <property type="component" value="Unassembled WGS sequence"/>
</dbReference>
<feature type="region of interest" description="Disordered" evidence="2">
    <location>
        <begin position="1"/>
        <end position="63"/>
    </location>
</feature>
<gene>
    <name evidence="4" type="ORF">PSNMU_V1.4_AUG-EV-PASAV3_0036350</name>
</gene>
<feature type="domain" description="RNA polymerase II assembly factor Rtp1 C-terminal" evidence="3">
    <location>
        <begin position="1050"/>
        <end position="1198"/>
    </location>
</feature>